<dbReference type="Gene3D" id="1.10.3290.10">
    <property type="entry name" value="Fido-like domain"/>
    <property type="match status" value="1"/>
</dbReference>
<dbReference type="PROSITE" id="PS51459">
    <property type="entry name" value="FIDO"/>
    <property type="match status" value="1"/>
</dbReference>
<protein>
    <submittedName>
        <fullName evidence="3">Mobile mystery protein B</fullName>
    </submittedName>
</protein>
<dbReference type="SUPFAM" id="SSF140931">
    <property type="entry name" value="Fic-like"/>
    <property type="match status" value="1"/>
</dbReference>
<organism evidence="3 4">
    <name type="scientific">Mesorhizobium cantuariense</name>
    <dbReference type="NCBI Taxonomy" id="1300275"/>
    <lineage>
        <taxon>Bacteria</taxon>
        <taxon>Pseudomonadati</taxon>
        <taxon>Pseudomonadota</taxon>
        <taxon>Alphaproteobacteria</taxon>
        <taxon>Hyphomicrobiales</taxon>
        <taxon>Phyllobacteriaceae</taxon>
        <taxon>Mesorhizobium</taxon>
    </lineage>
</organism>
<dbReference type="InterPro" id="IPR040198">
    <property type="entry name" value="Fido_containing"/>
</dbReference>
<comment type="caution">
    <text evidence="3">The sequence shown here is derived from an EMBL/GenBank/DDBJ whole genome shotgun (WGS) entry which is preliminary data.</text>
</comment>
<name>A0ABV7MRC0_9HYPH</name>
<dbReference type="InterPro" id="IPR013436">
    <property type="entry name" value="Mobile_mystery_prot_B"/>
</dbReference>
<evidence type="ECO:0000256" key="1">
    <source>
        <dbReference type="SAM" id="MobiDB-lite"/>
    </source>
</evidence>
<evidence type="ECO:0000313" key="4">
    <source>
        <dbReference type="Proteomes" id="UP001595648"/>
    </source>
</evidence>
<dbReference type="PANTHER" id="PTHR13504">
    <property type="entry name" value="FIDO DOMAIN-CONTAINING PROTEIN DDB_G0283145"/>
    <property type="match status" value="1"/>
</dbReference>
<feature type="region of interest" description="Disordered" evidence="1">
    <location>
        <begin position="1"/>
        <end position="21"/>
    </location>
</feature>
<evidence type="ECO:0000259" key="2">
    <source>
        <dbReference type="PROSITE" id="PS51459"/>
    </source>
</evidence>
<evidence type="ECO:0000313" key="3">
    <source>
        <dbReference type="EMBL" id="MFC3324480.1"/>
    </source>
</evidence>
<sequence length="201" mass="22419">MTIAPDYPEGATPLDPNELGGLKHRHITTQAELDELEQANITSGLLWLSRTRRKDVLTNGFVIELHRQLFGEVWNWAGTFRTTGKNIGVDPVQIEVQLRAVLDDALYWVDQGTYAPMEAAVRLHHRIVLIHPFANGNGRHARILADTVLEKVYGVDQIDWTAGSDLQKMNERRAAYIAALKAADQHDIGPLLAFVGLARVP</sequence>
<proteinExistence type="predicted"/>
<dbReference type="NCBIfam" id="TIGR02613">
    <property type="entry name" value="mob_myst_B"/>
    <property type="match status" value="1"/>
</dbReference>
<dbReference type="Proteomes" id="UP001595648">
    <property type="component" value="Unassembled WGS sequence"/>
</dbReference>
<feature type="domain" description="Fido" evidence="2">
    <location>
        <begin position="57"/>
        <end position="197"/>
    </location>
</feature>
<dbReference type="InterPro" id="IPR003812">
    <property type="entry name" value="Fido"/>
</dbReference>
<reference evidence="4" key="1">
    <citation type="journal article" date="2019" name="Int. J. Syst. Evol. Microbiol.">
        <title>The Global Catalogue of Microorganisms (GCM) 10K type strain sequencing project: providing services to taxonomists for standard genome sequencing and annotation.</title>
        <authorList>
            <consortium name="The Broad Institute Genomics Platform"/>
            <consortium name="The Broad Institute Genome Sequencing Center for Infectious Disease"/>
            <person name="Wu L."/>
            <person name="Ma J."/>
        </authorList>
    </citation>
    <scope>NUCLEOTIDE SEQUENCE [LARGE SCALE GENOMIC DNA]</scope>
    <source>
        <strain evidence="4">ICMP 19515</strain>
    </source>
</reference>
<dbReference type="PANTHER" id="PTHR13504:SF39">
    <property type="entry name" value="CELL FILAMENTATION PROTEIN"/>
    <property type="match status" value="1"/>
</dbReference>
<dbReference type="InterPro" id="IPR036597">
    <property type="entry name" value="Fido-like_dom_sf"/>
</dbReference>
<accession>A0ABV7MRC0</accession>
<dbReference type="EMBL" id="JBHRVD010000001">
    <property type="protein sequence ID" value="MFC3324480.1"/>
    <property type="molecule type" value="Genomic_DNA"/>
</dbReference>
<gene>
    <name evidence="3" type="ORF">ACFOJ9_22340</name>
</gene>
<keyword evidence="4" id="KW-1185">Reference proteome</keyword>
<dbReference type="RefSeq" id="WP_378981360.1">
    <property type="nucleotide sequence ID" value="NZ_JBHRVD010000001.1"/>
</dbReference>
<dbReference type="Pfam" id="PF02661">
    <property type="entry name" value="Fic"/>
    <property type="match status" value="1"/>
</dbReference>